<dbReference type="AlphaFoldDB" id="A0A857FTG9"/>
<sequence>MSGRLSSAYGKETHELICPGVQAGIMLTVFGTFNGYPHSALHDAVVRGIACPRGETQLRAFEKIGVPPPHLRINVEHPAGQGLTGAVSVTLFWRGRLILGERKNLSLLAKTRAPSIVSSDINVMTDRLWHDLAELDRATGSAKAVGP</sequence>
<name>A0A857FTG9_KOMXY</name>
<proteinExistence type="predicted"/>
<evidence type="ECO:0000313" key="1">
    <source>
        <dbReference type="EMBL" id="QHC37485.1"/>
    </source>
</evidence>
<dbReference type="EMBL" id="CP041349">
    <property type="protein sequence ID" value="QHC37485.1"/>
    <property type="molecule type" value="Genomic_DNA"/>
</dbReference>
<dbReference type="Proteomes" id="UP000464674">
    <property type="component" value="Plasmid pA"/>
</dbReference>
<evidence type="ECO:0000313" key="2">
    <source>
        <dbReference type="Proteomes" id="UP000464674"/>
    </source>
</evidence>
<keyword evidence="1" id="KW-0614">Plasmid</keyword>
<gene>
    <name evidence="1" type="ORF">FMA36_17860</name>
</gene>
<organism evidence="1 2">
    <name type="scientific">Komagataeibacter xylinus</name>
    <name type="common">Gluconacetobacter xylinus</name>
    <dbReference type="NCBI Taxonomy" id="28448"/>
    <lineage>
        <taxon>Bacteria</taxon>
        <taxon>Pseudomonadati</taxon>
        <taxon>Pseudomonadota</taxon>
        <taxon>Alphaproteobacteria</taxon>
        <taxon>Acetobacterales</taxon>
        <taxon>Acetobacteraceae</taxon>
        <taxon>Komagataeibacter</taxon>
    </lineage>
</organism>
<accession>A0A857FTG9</accession>
<geneLocation type="plasmid" evidence="2">
    <name>pa</name>
</geneLocation>
<reference evidence="1 2" key="1">
    <citation type="journal article" date="2020" name="Carbohydr. Polym.">
        <title>Characterization and optimization of production of bacterial cellulose from strain CGMCC 17276 based on whole-genome analysis.</title>
        <authorList>
            <person name="Lu T."/>
            <person name="Gao H."/>
            <person name="Liao B."/>
            <person name="Wu J."/>
            <person name="Zhang W."/>
            <person name="Huang J."/>
            <person name="Liu M."/>
            <person name="Huang J."/>
            <person name="Chang Z."/>
            <person name="Jin M."/>
            <person name="Yi Z."/>
            <person name="Jiang D."/>
        </authorList>
    </citation>
    <scope>NUCLEOTIDE SEQUENCE [LARGE SCALE GENOMIC DNA]</scope>
    <source>
        <strain evidence="1 2">CGMCC 17276</strain>
        <plasmid evidence="2">pa</plasmid>
    </source>
</reference>
<protein>
    <submittedName>
        <fullName evidence="1">Uncharacterized protein</fullName>
    </submittedName>
</protein>